<name>A0A4P6FHF1_9MICO</name>
<evidence type="ECO:0000256" key="1">
    <source>
        <dbReference type="SAM" id="MobiDB-lite"/>
    </source>
</evidence>
<keyword evidence="3" id="KW-1185">Reference proteome</keyword>
<dbReference type="AlphaFoldDB" id="A0A4P6FHF1"/>
<dbReference type="KEGG" id="agf:ET445_15945"/>
<evidence type="ECO:0000313" key="3">
    <source>
        <dbReference type="Proteomes" id="UP000291259"/>
    </source>
</evidence>
<accession>A0A4P6FHF1</accession>
<feature type="region of interest" description="Disordered" evidence="1">
    <location>
        <begin position="1"/>
        <end position="31"/>
    </location>
</feature>
<dbReference type="EMBL" id="CP035491">
    <property type="protein sequence ID" value="QAY74603.1"/>
    <property type="molecule type" value="Genomic_DNA"/>
</dbReference>
<evidence type="ECO:0000313" key="2">
    <source>
        <dbReference type="EMBL" id="QAY74603.1"/>
    </source>
</evidence>
<evidence type="ECO:0008006" key="4">
    <source>
        <dbReference type="Google" id="ProtNLM"/>
    </source>
</evidence>
<reference evidence="2 3" key="1">
    <citation type="submission" date="2019-01" db="EMBL/GenBank/DDBJ databases">
        <title>Genome sequencing of strain FW100M-8.</title>
        <authorList>
            <person name="Heo J."/>
            <person name="Kim S.-J."/>
            <person name="Kim J.-S."/>
            <person name="Hong S.-B."/>
            <person name="Kwon S.-W."/>
        </authorList>
    </citation>
    <scope>NUCLEOTIDE SEQUENCE [LARGE SCALE GENOMIC DNA]</scope>
    <source>
        <strain evidence="2 3">FW100M-8</strain>
    </source>
</reference>
<dbReference type="RefSeq" id="WP_129192147.1">
    <property type="nucleotide sequence ID" value="NZ_CP035491.1"/>
</dbReference>
<proteinExistence type="predicted"/>
<sequence>MTEKPRQPAQPPSGGEPADPNEPDLRFRTEVSAEEQAAAHAVLVKMLAEHVDADESELVEQSDRWVRAAGAVRSPLSAGPGRWSSYGR</sequence>
<gene>
    <name evidence="2" type="ORF">ET445_15945</name>
</gene>
<organism evidence="2 3">
    <name type="scientific">Agromyces protaetiae</name>
    <dbReference type="NCBI Taxonomy" id="2509455"/>
    <lineage>
        <taxon>Bacteria</taxon>
        <taxon>Bacillati</taxon>
        <taxon>Actinomycetota</taxon>
        <taxon>Actinomycetes</taxon>
        <taxon>Micrococcales</taxon>
        <taxon>Microbacteriaceae</taxon>
        <taxon>Agromyces</taxon>
    </lineage>
</organism>
<protein>
    <recommendedName>
        <fullName evidence="4">Acyl-CoA carboxylase subunit epsilon</fullName>
    </recommendedName>
</protein>
<dbReference type="Proteomes" id="UP000291259">
    <property type="component" value="Chromosome"/>
</dbReference>